<dbReference type="Gene3D" id="3.40.50.720">
    <property type="entry name" value="NAD(P)-binding Rossmann-like Domain"/>
    <property type="match status" value="1"/>
</dbReference>
<dbReference type="InterPro" id="IPR002347">
    <property type="entry name" value="SDR_fam"/>
</dbReference>
<sequence>MQELAVKVVGMTWHTGRQAEGKTILVTGANAGIGYFVAEQLAASGADVVLGCRDTAKADLAMRAIKVRVPDARLRGVRLDLSDLSSLPAAVDALEADRLDAVVLNAGILLSGPDRRVNAQGHELMFATNYLGHFALVAHLAPILTATAHSRVITVGSFAARSERLDLADLHSEHDYQAKRTYGRSKLAQMLFGFELDRRLRSHGSDTAGIVAHPGGALDSLTPSRPPLFVRTTAQHLRGLPAGLVLHGKHTAAETIVRTVLDPEITGGQLWGPRVFGLRGRPHRETPHPHLADPDTAAELWAASSALTGLDPLERPVAPARP</sequence>
<dbReference type="PRINTS" id="PR00081">
    <property type="entry name" value="GDHRDH"/>
</dbReference>
<gene>
    <name evidence="2" type="ORF">NN4_28640</name>
</gene>
<dbReference type="AlphaFoldDB" id="A0A511MCF1"/>
<dbReference type="PANTHER" id="PTHR43157">
    <property type="entry name" value="PHOSPHATIDYLINOSITOL-GLYCAN BIOSYNTHESIS CLASS F PROTEIN-RELATED"/>
    <property type="match status" value="1"/>
</dbReference>
<dbReference type="InterPro" id="IPR036291">
    <property type="entry name" value="NAD(P)-bd_dom_sf"/>
</dbReference>
<dbReference type="Pfam" id="PF00106">
    <property type="entry name" value="adh_short"/>
    <property type="match status" value="1"/>
</dbReference>
<organism evidence="2 3">
    <name type="scientific">Nocardia ninae NBRC 108245</name>
    <dbReference type="NCBI Taxonomy" id="1210091"/>
    <lineage>
        <taxon>Bacteria</taxon>
        <taxon>Bacillati</taxon>
        <taxon>Actinomycetota</taxon>
        <taxon>Actinomycetes</taxon>
        <taxon>Mycobacteriales</taxon>
        <taxon>Nocardiaceae</taxon>
        <taxon>Nocardia</taxon>
    </lineage>
</organism>
<keyword evidence="3" id="KW-1185">Reference proteome</keyword>
<dbReference type="PANTHER" id="PTHR43157:SF31">
    <property type="entry name" value="PHOSPHATIDYLINOSITOL-GLYCAN BIOSYNTHESIS CLASS F PROTEIN"/>
    <property type="match status" value="1"/>
</dbReference>
<comment type="caution">
    <text evidence="2">The sequence shown here is derived from an EMBL/GenBank/DDBJ whole genome shotgun (WGS) entry which is preliminary data.</text>
</comment>
<keyword evidence="1" id="KW-0560">Oxidoreductase</keyword>
<dbReference type="Proteomes" id="UP000321424">
    <property type="component" value="Unassembled WGS sequence"/>
</dbReference>
<reference evidence="2 3" key="1">
    <citation type="submission" date="2019-07" db="EMBL/GenBank/DDBJ databases">
        <title>Whole genome shotgun sequence of Nocardia ninae NBRC 108245.</title>
        <authorList>
            <person name="Hosoyama A."/>
            <person name="Uohara A."/>
            <person name="Ohji S."/>
            <person name="Ichikawa N."/>
        </authorList>
    </citation>
    <scope>NUCLEOTIDE SEQUENCE [LARGE SCALE GENOMIC DNA]</scope>
    <source>
        <strain evidence="2 3">NBRC 108245</strain>
    </source>
</reference>
<name>A0A511MCF1_9NOCA</name>
<evidence type="ECO:0000256" key="1">
    <source>
        <dbReference type="ARBA" id="ARBA00023002"/>
    </source>
</evidence>
<accession>A0A511MCF1</accession>
<protein>
    <submittedName>
        <fullName evidence="2">Oxidoreductase</fullName>
    </submittedName>
</protein>
<dbReference type="GO" id="GO:0016491">
    <property type="term" value="F:oxidoreductase activity"/>
    <property type="evidence" value="ECO:0007669"/>
    <property type="project" value="UniProtKB-KW"/>
</dbReference>
<evidence type="ECO:0000313" key="3">
    <source>
        <dbReference type="Proteomes" id="UP000321424"/>
    </source>
</evidence>
<evidence type="ECO:0000313" key="2">
    <source>
        <dbReference type="EMBL" id="GEM38345.1"/>
    </source>
</evidence>
<proteinExistence type="predicted"/>
<dbReference type="EMBL" id="BJXA01000015">
    <property type="protein sequence ID" value="GEM38345.1"/>
    <property type="molecule type" value="Genomic_DNA"/>
</dbReference>
<dbReference type="SUPFAM" id="SSF51735">
    <property type="entry name" value="NAD(P)-binding Rossmann-fold domains"/>
    <property type="match status" value="1"/>
</dbReference>